<name>A0ABX1Q1G1_9RHOO</name>
<reference evidence="2 3" key="1">
    <citation type="submission" date="2019-12" db="EMBL/GenBank/DDBJ databases">
        <title>Comparative genomics gives insights into the taxonomy of the Azoarcus-Aromatoleum group and reveals separate origins of nif in the plant-associated Azoarcus and non-plant-associated Aromatoleum sub-groups.</title>
        <authorList>
            <person name="Lafos M."/>
            <person name="Maluk M."/>
            <person name="Batista M."/>
            <person name="Junghare M."/>
            <person name="Carmona M."/>
            <person name="Faoro H."/>
            <person name="Cruz L.M."/>
            <person name="Battistoni F."/>
            <person name="De Souza E."/>
            <person name="Pedrosa F."/>
            <person name="Chen W.-M."/>
            <person name="Poole P.S."/>
            <person name="Dixon R.A."/>
            <person name="James E.K."/>
        </authorList>
    </citation>
    <scope>NUCLEOTIDE SEQUENCE [LARGE SCALE GENOMIC DNA]</scope>
    <source>
        <strain evidence="2 3">Td21</strain>
    </source>
</reference>
<feature type="region of interest" description="Disordered" evidence="1">
    <location>
        <begin position="140"/>
        <end position="161"/>
    </location>
</feature>
<protein>
    <submittedName>
        <fullName evidence="2">Uncharacterized protein</fullName>
    </submittedName>
</protein>
<evidence type="ECO:0000313" key="2">
    <source>
        <dbReference type="EMBL" id="NMG45543.1"/>
    </source>
</evidence>
<keyword evidence="3" id="KW-1185">Reference proteome</keyword>
<accession>A0ABX1Q1G1</accession>
<comment type="caution">
    <text evidence="2">The sequence shown here is derived from an EMBL/GenBank/DDBJ whole genome shotgun (WGS) entry which is preliminary data.</text>
</comment>
<sequence>MSTPFDLAQGCTQLAAELRELDEYRERRERDLAALIALGTTRATAHWREGKYLYLIHPTDSSGHRKREYIGTDPTKIANAQAAIAREHAADALRAQLRTITEKTATAWQYVGWAKAALDGLMATTGANQEHAGVTKRAAPLVTSRAPQEHASVTSHNLWEH</sequence>
<dbReference type="Proteomes" id="UP000623795">
    <property type="component" value="Unassembled WGS sequence"/>
</dbReference>
<evidence type="ECO:0000256" key="1">
    <source>
        <dbReference type="SAM" id="MobiDB-lite"/>
    </source>
</evidence>
<organism evidence="2 3">
    <name type="scientific">Aromatoleum toluvorans</name>
    <dbReference type="NCBI Taxonomy" id="92002"/>
    <lineage>
        <taxon>Bacteria</taxon>
        <taxon>Pseudomonadati</taxon>
        <taxon>Pseudomonadota</taxon>
        <taxon>Betaproteobacteria</taxon>
        <taxon>Rhodocyclales</taxon>
        <taxon>Rhodocyclaceae</taxon>
        <taxon>Aromatoleum</taxon>
    </lineage>
</organism>
<dbReference type="EMBL" id="WTVN01000032">
    <property type="protein sequence ID" value="NMG45543.1"/>
    <property type="molecule type" value="Genomic_DNA"/>
</dbReference>
<evidence type="ECO:0000313" key="3">
    <source>
        <dbReference type="Proteomes" id="UP000623795"/>
    </source>
</evidence>
<feature type="compositionally biased region" description="Polar residues" evidence="1">
    <location>
        <begin position="151"/>
        <end position="161"/>
    </location>
</feature>
<dbReference type="RefSeq" id="WP_169257382.1">
    <property type="nucleotide sequence ID" value="NZ_WTVN01000032.1"/>
</dbReference>
<gene>
    <name evidence="2" type="ORF">GPA22_17655</name>
</gene>
<proteinExistence type="predicted"/>